<keyword evidence="3" id="KW-1185">Reference proteome</keyword>
<gene>
    <name evidence="2" type="ORF">Anapl_11864</name>
</gene>
<name>R0KDY9_ANAPL</name>
<accession>R0KDY9</accession>
<dbReference type="AlphaFoldDB" id="R0KDY9"/>
<feature type="region of interest" description="Disordered" evidence="1">
    <location>
        <begin position="247"/>
        <end position="268"/>
    </location>
</feature>
<organism evidence="2 3">
    <name type="scientific">Anas platyrhynchos</name>
    <name type="common">Mallard</name>
    <name type="synonym">Anas boschas</name>
    <dbReference type="NCBI Taxonomy" id="8839"/>
    <lineage>
        <taxon>Eukaryota</taxon>
        <taxon>Metazoa</taxon>
        <taxon>Chordata</taxon>
        <taxon>Craniata</taxon>
        <taxon>Vertebrata</taxon>
        <taxon>Euteleostomi</taxon>
        <taxon>Archelosauria</taxon>
        <taxon>Archosauria</taxon>
        <taxon>Dinosauria</taxon>
        <taxon>Saurischia</taxon>
        <taxon>Theropoda</taxon>
        <taxon>Coelurosauria</taxon>
        <taxon>Aves</taxon>
        <taxon>Neognathae</taxon>
        <taxon>Galloanserae</taxon>
        <taxon>Anseriformes</taxon>
        <taxon>Anatidae</taxon>
        <taxon>Anatinae</taxon>
        <taxon>Anas</taxon>
    </lineage>
</organism>
<dbReference type="Proteomes" id="UP000296049">
    <property type="component" value="Unassembled WGS sequence"/>
</dbReference>
<evidence type="ECO:0000313" key="2">
    <source>
        <dbReference type="EMBL" id="EOB08621.1"/>
    </source>
</evidence>
<feature type="region of interest" description="Disordered" evidence="1">
    <location>
        <begin position="223"/>
        <end position="242"/>
    </location>
</feature>
<evidence type="ECO:0000313" key="3">
    <source>
        <dbReference type="Proteomes" id="UP000296049"/>
    </source>
</evidence>
<sequence length="297" mass="32569">MIRKRIALIRGMAVPRGQATRTAQFSGAVLQKSKLGDCKLVVNENGKYCDDLFSSSCKKHYFDVLTVLRQELSIETNYVECVADSFLAKLSLEIVVTSGTVNHSKAVVLRRELALLSVPEVGNCNKAFCGSEVQSFLEVQSFMEGLDSRFGSRPWALPECGSLALIHGNKSHIPLEERQAETSLQQTSLPSHFDASFEASGEVACQWENIDQCSTGASFSDLRRRRDQKHPDFSPNSASVHSGALLITPGGFLEPTSPKPGKHQIQEAGNSTAVICTYNAKYQDPQDSTKIPRTVTE</sequence>
<reference evidence="3" key="1">
    <citation type="journal article" date="2013" name="Nat. Genet.">
        <title>The duck genome and transcriptome provide insight into an avian influenza virus reservoir species.</title>
        <authorList>
            <person name="Huang Y."/>
            <person name="Li Y."/>
            <person name="Burt D.W."/>
            <person name="Chen H."/>
            <person name="Zhang Y."/>
            <person name="Qian W."/>
            <person name="Kim H."/>
            <person name="Gan S."/>
            <person name="Zhao Y."/>
            <person name="Li J."/>
            <person name="Yi K."/>
            <person name="Feng H."/>
            <person name="Zhu P."/>
            <person name="Li B."/>
            <person name="Liu Q."/>
            <person name="Fairley S."/>
            <person name="Magor K.E."/>
            <person name="Du Z."/>
            <person name="Hu X."/>
            <person name="Goodman L."/>
            <person name="Tafer H."/>
            <person name="Vignal A."/>
            <person name="Lee T."/>
            <person name="Kim K.W."/>
            <person name="Sheng Z."/>
            <person name="An Y."/>
            <person name="Searle S."/>
            <person name="Herrero J."/>
            <person name="Groenen M.A."/>
            <person name="Crooijmans R.P."/>
            <person name="Faraut T."/>
            <person name="Cai Q."/>
            <person name="Webster R.G."/>
            <person name="Aldridge J.R."/>
            <person name="Warren W.C."/>
            <person name="Bartschat S."/>
            <person name="Kehr S."/>
            <person name="Marz M."/>
            <person name="Stadler P.F."/>
            <person name="Smith J."/>
            <person name="Kraus R.H."/>
            <person name="Zhao Y."/>
            <person name="Ren L."/>
            <person name="Fei J."/>
            <person name="Morisson M."/>
            <person name="Kaiser P."/>
            <person name="Griffin D.K."/>
            <person name="Rao M."/>
            <person name="Pitel F."/>
            <person name="Wang J."/>
            <person name="Li N."/>
        </authorList>
    </citation>
    <scope>NUCLEOTIDE SEQUENCE [LARGE SCALE GENOMIC DNA]</scope>
</reference>
<proteinExistence type="predicted"/>
<evidence type="ECO:0000256" key="1">
    <source>
        <dbReference type="SAM" id="MobiDB-lite"/>
    </source>
</evidence>
<feature type="compositionally biased region" description="Basic and acidic residues" evidence="1">
    <location>
        <begin position="223"/>
        <end position="232"/>
    </location>
</feature>
<protein>
    <submittedName>
        <fullName evidence="2">Uncharacterized protein</fullName>
    </submittedName>
</protein>
<dbReference type="EMBL" id="KB742433">
    <property type="protein sequence ID" value="EOB08621.1"/>
    <property type="molecule type" value="Genomic_DNA"/>
</dbReference>